<gene>
    <name evidence="2" type="ORF">AB6713_06625</name>
</gene>
<name>A0ABV4HR37_9GAMM</name>
<keyword evidence="1" id="KW-0472">Membrane</keyword>
<accession>A0ABV4HR37</accession>
<proteinExistence type="predicted"/>
<protein>
    <submittedName>
        <fullName evidence="2">Prepilin-type N-terminal cleavage/methylation domain-containing protein</fullName>
    </submittedName>
</protein>
<dbReference type="InterPro" id="IPR012902">
    <property type="entry name" value="N_methyl_site"/>
</dbReference>
<dbReference type="EMBL" id="JBFWIC010000006">
    <property type="protein sequence ID" value="MEZ0474291.1"/>
    <property type="molecule type" value="Genomic_DNA"/>
</dbReference>
<dbReference type="NCBIfam" id="TIGR02532">
    <property type="entry name" value="IV_pilin_GFxxxE"/>
    <property type="match status" value="1"/>
</dbReference>
<dbReference type="Pfam" id="PF07963">
    <property type="entry name" value="N_methyl"/>
    <property type="match status" value="1"/>
</dbReference>
<evidence type="ECO:0000313" key="2">
    <source>
        <dbReference type="EMBL" id="MEZ0474291.1"/>
    </source>
</evidence>
<evidence type="ECO:0000313" key="3">
    <source>
        <dbReference type="Proteomes" id="UP001566331"/>
    </source>
</evidence>
<dbReference type="PROSITE" id="PS00409">
    <property type="entry name" value="PROKAR_NTER_METHYL"/>
    <property type="match status" value="1"/>
</dbReference>
<evidence type="ECO:0000256" key="1">
    <source>
        <dbReference type="SAM" id="Phobius"/>
    </source>
</evidence>
<keyword evidence="1" id="KW-1133">Transmembrane helix</keyword>
<comment type="caution">
    <text evidence="2">The sequence shown here is derived from an EMBL/GenBank/DDBJ whole genome shotgun (WGS) entry which is preliminary data.</text>
</comment>
<dbReference type="RefSeq" id="WP_370562422.1">
    <property type="nucleotide sequence ID" value="NZ_JBFWIB010000001.1"/>
</dbReference>
<organism evidence="2 3">
    <name type="scientific">Luteimonas salinilitoris</name>
    <dbReference type="NCBI Taxonomy" id="3237697"/>
    <lineage>
        <taxon>Bacteria</taxon>
        <taxon>Pseudomonadati</taxon>
        <taxon>Pseudomonadota</taxon>
        <taxon>Gammaproteobacteria</taxon>
        <taxon>Lysobacterales</taxon>
        <taxon>Lysobacteraceae</taxon>
        <taxon>Luteimonas</taxon>
    </lineage>
</organism>
<keyword evidence="1" id="KW-0812">Transmembrane</keyword>
<keyword evidence="3" id="KW-1185">Reference proteome</keyword>
<feature type="transmembrane region" description="Helical" evidence="1">
    <location>
        <begin position="20"/>
        <end position="41"/>
    </location>
</feature>
<sequence>MGAGSVGGRERGGRQRGFTLIEILLATVLLAAGLALAFATLRAATATVERGDDLARRSERIRAAEGFLRRRLVSAQPISFAVDERTGAPVRFLGESQRMRFVADQPNYLGRGGPALHEIDVGRDDEGVRLQVAFSTVLAGETVEERDPRPPEPLATGLSGVRFSYRGLNQDGRLTGWLDAWTASQQLPVQVRVEVESERDGPWPVLVVALPQGSGRIADDALQEVAP</sequence>
<dbReference type="Proteomes" id="UP001566331">
    <property type="component" value="Unassembled WGS sequence"/>
</dbReference>
<reference evidence="2 3" key="1">
    <citation type="submission" date="2024-07" db="EMBL/GenBank/DDBJ databases">
        <title>Luteimonas salilacus sp. nov., isolated from the shore soil of Salt Lake in Tibet of China.</title>
        <authorList>
            <person name="Zhang X."/>
            <person name="Li A."/>
        </authorList>
    </citation>
    <scope>NUCLEOTIDE SEQUENCE [LARGE SCALE GENOMIC DNA]</scope>
    <source>
        <strain evidence="2 3">B3-2-R+30</strain>
    </source>
</reference>